<comment type="caution">
    <text evidence="2">The sequence shown here is derived from an EMBL/GenBank/DDBJ whole genome shotgun (WGS) entry which is preliminary data.</text>
</comment>
<feature type="compositionally biased region" description="Basic and acidic residues" evidence="1">
    <location>
        <begin position="11"/>
        <end position="33"/>
    </location>
</feature>
<dbReference type="EMBL" id="JAIWYP010000004">
    <property type="protein sequence ID" value="KAH3833796.1"/>
    <property type="molecule type" value="Genomic_DNA"/>
</dbReference>
<proteinExistence type="predicted"/>
<dbReference type="AlphaFoldDB" id="A0A9D4K690"/>
<reference evidence="2" key="2">
    <citation type="submission" date="2020-11" db="EMBL/GenBank/DDBJ databases">
        <authorList>
            <person name="McCartney M.A."/>
            <person name="Auch B."/>
            <person name="Kono T."/>
            <person name="Mallez S."/>
            <person name="Becker A."/>
            <person name="Gohl D.M."/>
            <person name="Silverstein K.A.T."/>
            <person name="Koren S."/>
            <person name="Bechman K.B."/>
            <person name="Herman A."/>
            <person name="Abrahante J.E."/>
            <person name="Garbe J."/>
        </authorList>
    </citation>
    <scope>NUCLEOTIDE SEQUENCE</scope>
    <source>
        <strain evidence="2">Duluth1</strain>
        <tissue evidence="2">Whole animal</tissue>
    </source>
</reference>
<feature type="region of interest" description="Disordered" evidence="1">
    <location>
        <begin position="1"/>
        <end position="44"/>
    </location>
</feature>
<name>A0A9D4K690_DREPO</name>
<protein>
    <submittedName>
        <fullName evidence="2">Uncharacterized protein</fullName>
    </submittedName>
</protein>
<sequence>MRSDLSAFKRSPNDRSSFQEKVPDVAEAIDDRAGVTASRRRTEEAEYPEIGDVLLLQP</sequence>
<keyword evidence="3" id="KW-1185">Reference proteome</keyword>
<dbReference type="Proteomes" id="UP000828390">
    <property type="component" value="Unassembled WGS sequence"/>
</dbReference>
<evidence type="ECO:0000256" key="1">
    <source>
        <dbReference type="SAM" id="MobiDB-lite"/>
    </source>
</evidence>
<evidence type="ECO:0000313" key="3">
    <source>
        <dbReference type="Proteomes" id="UP000828390"/>
    </source>
</evidence>
<reference evidence="2" key="1">
    <citation type="journal article" date="2019" name="bioRxiv">
        <title>The Genome of the Zebra Mussel, Dreissena polymorpha: A Resource for Invasive Species Research.</title>
        <authorList>
            <person name="McCartney M.A."/>
            <person name="Auch B."/>
            <person name="Kono T."/>
            <person name="Mallez S."/>
            <person name="Zhang Y."/>
            <person name="Obille A."/>
            <person name="Becker A."/>
            <person name="Abrahante J.E."/>
            <person name="Garbe J."/>
            <person name="Badalamenti J.P."/>
            <person name="Herman A."/>
            <person name="Mangelson H."/>
            <person name="Liachko I."/>
            <person name="Sullivan S."/>
            <person name="Sone E.D."/>
            <person name="Koren S."/>
            <person name="Silverstein K.A.T."/>
            <person name="Beckman K.B."/>
            <person name="Gohl D.M."/>
        </authorList>
    </citation>
    <scope>NUCLEOTIDE SEQUENCE</scope>
    <source>
        <strain evidence="2">Duluth1</strain>
        <tissue evidence="2">Whole animal</tissue>
    </source>
</reference>
<gene>
    <name evidence="2" type="ORF">DPMN_107112</name>
</gene>
<organism evidence="2 3">
    <name type="scientific">Dreissena polymorpha</name>
    <name type="common">Zebra mussel</name>
    <name type="synonym">Mytilus polymorpha</name>
    <dbReference type="NCBI Taxonomy" id="45954"/>
    <lineage>
        <taxon>Eukaryota</taxon>
        <taxon>Metazoa</taxon>
        <taxon>Spiralia</taxon>
        <taxon>Lophotrochozoa</taxon>
        <taxon>Mollusca</taxon>
        <taxon>Bivalvia</taxon>
        <taxon>Autobranchia</taxon>
        <taxon>Heteroconchia</taxon>
        <taxon>Euheterodonta</taxon>
        <taxon>Imparidentia</taxon>
        <taxon>Neoheterodontei</taxon>
        <taxon>Myida</taxon>
        <taxon>Dreissenoidea</taxon>
        <taxon>Dreissenidae</taxon>
        <taxon>Dreissena</taxon>
    </lineage>
</organism>
<accession>A0A9D4K690</accession>
<evidence type="ECO:0000313" key="2">
    <source>
        <dbReference type="EMBL" id="KAH3833796.1"/>
    </source>
</evidence>